<dbReference type="EMBL" id="JABFDY010000017">
    <property type="protein sequence ID" value="KAF7695002.1"/>
    <property type="molecule type" value="Genomic_DNA"/>
</dbReference>
<evidence type="ECO:0000256" key="9">
    <source>
        <dbReference type="ARBA" id="ARBA00038106"/>
    </source>
</evidence>
<dbReference type="Pfam" id="PF13347">
    <property type="entry name" value="MFS_2"/>
    <property type="match status" value="1"/>
</dbReference>
<feature type="transmembrane region" description="Helical" evidence="11">
    <location>
        <begin position="115"/>
        <end position="136"/>
    </location>
</feature>
<dbReference type="InterPro" id="IPR046357">
    <property type="entry name" value="PPIase_dom_sf"/>
</dbReference>
<keyword evidence="6" id="KW-0963">Cytoplasm</keyword>
<dbReference type="GO" id="GO:0003755">
    <property type="term" value="F:peptidyl-prolyl cis-trans isomerase activity"/>
    <property type="evidence" value="ECO:0007669"/>
    <property type="project" value="UniProtKB-KW"/>
</dbReference>
<evidence type="ECO:0000313" key="14">
    <source>
        <dbReference type="Proteomes" id="UP000606274"/>
    </source>
</evidence>
<evidence type="ECO:0000256" key="6">
    <source>
        <dbReference type="ARBA" id="ARBA00022490"/>
    </source>
</evidence>
<keyword evidence="11" id="KW-0812">Transmembrane</keyword>
<dbReference type="GO" id="GO:0015293">
    <property type="term" value="F:symporter activity"/>
    <property type="evidence" value="ECO:0007669"/>
    <property type="project" value="InterPro"/>
</dbReference>
<dbReference type="AlphaFoldDB" id="A0A8T0AS54"/>
<comment type="catalytic activity">
    <reaction evidence="1 10">
        <text>[protein]-peptidylproline (omega=180) = [protein]-peptidylproline (omega=0)</text>
        <dbReference type="Rhea" id="RHEA:16237"/>
        <dbReference type="Rhea" id="RHEA-COMP:10747"/>
        <dbReference type="Rhea" id="RHEA-COMP:10748"/>
        <dbReference type="ChEBI" id="CHEBI:83833"/>
        <dbReference type="ChEBI" id="CHEBI:83834"/>
        <dbReference type="EC" id="5.2.1.8"/>
    </reaction>
</comment>
<dbReference type="Proteomes" id="UP000606274">
    <property type="component" value="Unassembled WGS sequence"/>
</dbReference>
<evidence type="ECO:0000313" key="13">
    <source>
        <dbReference type="EMBL" id="KAF7695002.1"/>
    </source>
</evidence>
<keyword evidence="14" id="KW-1185">Reference proteome</keyword>
<evidence type="ECO:0000256" key="3">
    <source>
        <dbReference type="ARBA" id="ARBA00004496"/>
    </source>
</evidence>
<evidence type="ECO:0000256" key="11">
    <source>
        <dbReference type="SAM" id="Phobius"/>
    </source>
</evidence>
<comment type="similarity">
    <text evidence="9">Belongs to the FKBP-type PPIase family. FKBP1 subfamily.</text>
</comment>
<evidence type="ECO:0000256" key="1">
    <source>
        <dbReference type="ARBA" id="ARBA00000971"/>
    </source>
</evidence>
<evidence type="ECO:0000256" key="5">
    <source>
        <dbReference type="ARBA" id="ARBA00013194"/>
    </source>
</evidence>
<dbReference type="PANTHER" id="PTHR11328">
    <property type="entry name" value="MAJOR FACILITATOR SUPERFAMILY DOMAIN-CONTAINING PROTEIN"/>
    <property type="match status" value="1"/>
</dbReference>
<keyword evidence="7 10" id="KW-0697">Rotamase</keyword>
<dbReference type="GO" id="GO:0005886">
    <property type="term" value="C:plasma membrane"/>
    <property type="evidence" value="ECO:0007669"/>
    <property type="project" value="TreeGrafter"/>
</dbReference>
<dbReference type="SUPFAM" id="SSF54534">
    <property type="entry name" value="FKBP-like"/>
    <property type="match status" value="1"/>
</dbReference>
<keyword evidence="8 10" id="KW-0413">Isomerase</keyword>
<evidence type="ECO:0000259" key="12">
    <source>
        <dbReference type="PROSITE" id="PS50059"/>
    </source>
</evidence>
<evidence type="ECO:0000256" key="10">
    <source>
        <dbReference type="PROSITE-ProRule" id="PRU00277"/>
    </source>
</evidence>
<feature type="transmembrane region" description="Helical" evidence="11">
    <location>
        <begin position="333"/>
        <end position="351"/>
    </location>
</feature>
<dbReference type="InterPro" id="IPR001179">
    <property type="entry name" value="PPIase_FKBP_dom"/>
</dbReference>
<dbReference type="InterPro" id="IPR036259">
    <property type="entry name" value="MFS_trans_sf"/>
</dbReference>
<feature type="transmembrane region" description="Helical" evidence="11">
    <location>
        <begin position="387"/>
        <end position="410"/>
    </location>
</feature>
<gene>
    <name evidence="13" type="ORF">HF521_006725</name>
</gene>
<dbReference type="PROSITE" id="PS50059">
    <property type="entry name" value="FKBP_PPIASE"/>
    <property type="match status" value="1"/>
</dbReference>
<sequence>MTLAEEIQDKLQSWKKAISSFAGAEPDEKCRNDKSFKPAGIPLATKICYAIGGIPYQATNIALGISFQIFLLDVVQMEPFFVSMILFITRVWDAVTDPLVGYLVSRSGRTPVGKLVPWSVLSMPLAILSYVFLWFIPHSADNSSIGVPWYLIISCLFQTLMSCYHVPYMSLNMFLGGSERDRDSATAFRMNAEVLSMLLAAVMQGQVLRVYNAERENYCMDTDNKLTYSTPSPSIASLQNTQTAFMTSALILGALFFLCCIVLFLGVREQSVPAGVQKVKPSSSYLADLKKLIGHVPYRHLVLGFLFTSLAFQMALGNFALFCIHVAGLGAQFQYLMLAILVSATVSVPLWQMILLRLGKKRTLFIGLPLFIPVMIVLASLSENFPVYMIMCILVGTSVATLFLLPWSMLPDVVDEFLVANPSCKSMEPLFFSCYCFCNKLGGGLSAGISTMTLHLTGYKTGACSHSGGVVLALRLLLAPIPIILLLVGLVFFYLYPINEMQQERVQQDQEQTRVQPQTFPNKEVVKLQQKSFKKISFQLKTTSISPSSTVKHSSSQLRCSLSNSWQKHGTAHISPLSHNAGPDCTLQPPFYKPKWRAHFVPRVKTNKHRARMGVEVETITAGDGSTFPKKGQTCVVHYVGSLTNGHTFDSSRDRGKPFKFKIGKQEVIRGWDDGVAQMSVGQRARLTCTPDFAYGSKGHPGIIPPNATLVFDVELLGLE</sequence>
<feature type="transmembrane region" description="Helical" evidence="11">
    <location>
        <begin position="148"/>
        <end position="171"/>
    </location>
</feature>
<comment type="subcellular location">
    <subcellularLocation>
        <location evidence="3">Cytoplasm</location>
    </subcellularLocation>
    <subcellularLocation>
        <location evidence="2">Membrane</location>
        <topology evidence="2">Multi-pass membrane protein</topology>
    </subcellularLocation>
</comment>
<comment type="similarity">
    <text evidence="4">Belongs to the major facilitator superfamily.</text>
</comment>
<dbReference type="GO" id="GO:0005737">
    <property type="term" value="C:cytoplasm"/>
    <property type="evidence" value="ECO:0007669"/>
    <property type="project" value="UniProtKB-SubCell"/>
</dbReference>
<feature type="transmembrane region" description="Helical" evidence="11">
    <location>
        <begin position="80"/>
        <end position="103"/>
    </location>
</feature>
<dbReference type="SUPFAM" id="SSF103473">
    <property type="entry name" value="MFS general substrate transporter"/>
    <property type="match status" value="1"/>
</dbReference>
<evidence type="ECO:0000256" key="2">
    <source>
        <dbReference type="ARBA" id="ARBA00004141"/>
    </source>
</evidence>
<feature type="transmembrane region" description="Helical" evidence="11">
    <location>
        <begin position="472"/>
        <end position="496"/>
    </location>
</feature>
<organism evidence="13 14">
    <name type="scientific">Silurus meridionalis</name>
    <name type="common">Southern catfish</name>
    <name type="synonym">Silurus soldatovi meridionalis</name>
    <dbReference type="NCBI Taxonomy" id="175797"/>
    <lineage>
        <taxon>Eukaryota</taxon>
        <taxon>Metazoa</taxon>
        <taxon>Chordata</taxon>
        <taxon>Craniata</taxon>
        <taxon>Vertebrata</taxon>
        <taxon>Euteleostomi</taxon>
        <taxon>Actinopterygii</taxon>
        <taxon>Neopterygii</taxon>
        <taxon>Teleostei</taxon>
        <taxon>Ostariophysi</taxon>
        <taxon>Siluriformes</taxon>
        <taxon>Siluridae</taxon>
        <taxon>Silurus</taxon>
    </lineage>
</organism>
<dbReference type="FunFam" id="3.10.50.40:FF:000008">
    <property type="entry name" value="Peptidylprolyl isomerase"/>
    <property type="match status" value="1"/>
</dbReference>
<feature type="domain" description="PPIase FKBP-type" evidence="12">
    <location>
        <begin position="632"/>
        <end position="720"/>
    </location>
</feature>
<dbReference type="Gene3D" id="3.10.50.40">
    <property type="match status" value="1"/>
</dbReference>
<accession>A0A8T0AS54</accession>
<evidence type="ECO:0000256" key="8">
    <source>
        <dbReference type="ARBA" id="ARBA00023235"/>
    </source>
</evidence>
<dbReference type="Gene3D" id="1.20.1250.20">
    <property type="entry name" value="MFS general substrate transporter like domains"/>
    <property type="match status" value="1"/>
</dbReference>
<keyword evidence="11" id="KW-0472">Membrane</keyword>
<comment type="caution">
    <text evidence="13">The sequence shown here is derived from an EMBL/GenBank/DDBJ whole genome shotgun (WGS) entry which is preliminary data.</text>
</comment>
<feature type="transmembrane region" description="Helical" evidence="11">
    <location>
        <begin position="244"/>
        <end position="267"/>
    </location>
</feature>
<keyword evidence="11" id="KW-1133">Transmembrane helix</keyword>
<name>A0A8T0AS54_SILME</name>
<feature type="transmembrane region" description="Helical" evidence="11">
    <location>
        <begin position="301"/>
        <end position="327"/>
    </location>
</feature>
<dbReference type="PANTHER" id="PTHR11328:SF44">
    <property type="entry name" value="SODIUM-DEPENDENT LYSOPHOSPHATIDYLCHOLINE SYMPORTER 1-B"/>
    <property type="match status" value="1"/>
</dbReference>
<dbReference type="InterPro" id="IPR039672">
    <property type="entry name" value="MFS_2"/>
</dbReference>
<protein>
    <recommendedName>
        <fullName evidence="5 10">peptidylprolyl isomerase</fullName>
        <ecNumber evidence="5 10">5.2.1.8</ecNumber>
    </recommendedName>
</protein>
<evidence type="ECO:0000256" key="4">
    <source>
        <dbReference type="ARBA" id="ARBA00008335"/>
    </source>
</evidence>
<feature type="transmembrane region" description="Helical" evidence="11">
    <location>
        <begin position="363"/>
        <end position="381"/>
    </location>
</feature>
<dbReference type="Pfam" id="PF00254">
    <property type="entry name" value="FKBP_C"/>
    <property type="match status" value="1"/>
</dbReference>
<reference evidence="13" key="1">
    <citation type="submission" date="2020-08" db="EMBL/GenBank/DDBJ databases">
        <title>Chromosome-level assembly of Southern catfish (Silurus meridionalis) provides insights into visual adaptation to the nocturnal and benthic lifestyles.</title>
        <authorList>
            <person name="Zhang Y."/>
            <person name="Wang D."/>
            <person name="Peng Z."/>
        </authorList>
    </citation>
    <scope>NUCLEOTIDE SEQUENCE</scope>
    <source>
        <strain evidence="13">SWU-2019-XX</strain>
        <tissue evidence="13">Muscle</tissue>
    </source>
</reference>
<proteinExistence type="inferred from homology"/>
<dbReference type="EC" id="5.2.1.8" evidence="5 10"/>
<dbReference type="GO" id="GO:0008643">
    <property type="term" value="P:carbohydrate transport"/>
    <property type="evidence" value="ECO:0007669"/>
    <property type="project" value="InterPro"/>
</dbReference>
<evidence type="ECO:0000256" key="7">
    <source>
        <dbReference type="ARBA" id="ARBA00023110"/>
    </source>
</evidence>